<dbReference type="PANTHER" id="PTHR11525">
    <property type="entry name" value="FARNESYL-PYROPHOSPHATE SYNTHETASE"/>
    <property type="match status" value="1"/>
</dbReference>
<dbReference type="STRING" id="448386.A0A2V3J6J9"/>
<dbReference type="GO" id="GO:0046872">
    <property type="term" value="F:metal ion binding"/>
    <property type="evidence" value="ECO:0007669"/>
    <property type="project" value="UniProtKB-KW"/>
</dbReference>
<keyword evidence="4" id="KW-0460">Magnesium</keyword>
<organism evidence="6 7">
    <name type="scientific">Gracilariopsis chorda</name>
    <dbReference type="NCBI Taxonomy" id="448386"/>
    <lineage>
        <taxon>Eukaryota</taxon>
        <taxon>Rhodophyta</taxon>
        <taxon>Florideophyceae</taxon>
        <taxon>Rhodymeniophycidae</taxon>
        <taxon>Gracilariales</taxon>
        <taxon>Gracilariaceae</taxon>
        <taxon>Gracilariopsis</taxon>
    </lineage>
</organism>
<sequence length="352" mass="40590">MGLDANAAAPSSAFKLLFPEIVDHLLADLRQHYDLPSEAIHYIRHNLTYNVPHGKLNRGLAVHECYLAFCAREHKPTAAQLRQAHVLGWCVELLQAFFLVADDIMDDSHTRRGRPCFFRLPNIAMNAINDAMILEMMIYRLLRSHFAHHAAYPHLVELFHSITYTTELGQLLDLTTSQPADHVLLHKFSEDALRRIYRYKTSHYTFYLPVALGMRLAGVCEAHKYDTAKDMCMHIGYYFQAQDDFLDAFGDPQVTGKIGTDIEDNTCTWLIVRALERCSADDRKLLERHYGKKHKESSDRVKQLYRKLQLPSLFAQFEQSSYERLSARIGAIDDMPTAAFELLLSKLYKRNR</sequence>
<dbReference type="GO" id="GO:0004161">
    <property type="term" value="F:dimethylallyltranstransferase activity"/>
    <property type="evidence" value="ECO:0007669"/>
    <property type="project" value="TreeGrafter"/>
</dbReference>
<evidence type="ECO:0000256" key="3">
    <source>
        <dbReference type="ARBA" id="ARBA00022723"/>
    </source>
</evidence>
<evidence type="ECO:0000256" key="2">
    <source>
        <dbReference type="ARBA" id="ARBA00022679"/>
    </source>
</evidence>
<dbReference type="OrthoDB" id="10257492at2759"/>
<dbReference type="PROSITE" id="PS00723">
    <property type="entry name" value="POLYPRENYL_SYNTHASE_1"/>
    <property type="match status" value="1"/>
</dbReference>
<dbReference type="Pfam" id="PF00348">
    <property type="entry name" value="polyprenyl_synt"/>
    <property type="match status" value="1"/>
</dbReference>
<dbReference type="SFLD" id="SFLDS00005">
    <property type="entry name" value="Isoprenoid_Synthase_Type_I"/>
    <property type="match status" value="1"/>
</dbReference>
<dbReference type="GO" id="GO:0004337">
    <property type="term" value="F:(2E,6E)-farnesyl diphosphate synthase activity"/>
    <property type="evidence" value="ECO:0007669"/>
    <property type="project" value="TreeGrafter"/>
</dbReference>
<dbReference type="SUPFAM" id="SSF48576">
    <property type="entry name" value="Terpenoid synthases"/>
    <property type="match status" value="1"/>
</dbReference>
<gene>
    <name evidence="6" type="ORF">BWQ96_00211</name>
</gene>
<dbReference type="InterPro" id="IPR000092">
    <property type="entry name" value="Polyprenyl_synt"/>
</dbReference>
<evidence type="ECO:0000313" key="6">
    <source>
        <dbReference type="EMBL" id="PXF50051.1"/>
    </source>
</evidence>
<evidence type="ECO:0000256" key="5">
    <source>
        <dbReference type="RuleBase" id="RU004466"/>
    </source>
</evidence>
<reference evidence="6 7" key="1">
    <citation type="journal article" date="2018" name="Mol. Biol. Evol.">
        <title>Analysis of the draft genome of the red seaweed Gracilariopsis chorda provides insights into genome size evolution in Rhodophyta.</title>
        <authorList>
            <person name="Lee J."/>
            <person name="Yang E.C."/>
            <person name="Graf L."/>
            <person name="Yang J.H."/>
            <person name="Qiu H."/>
            <person name="Zel Zion U."/>
            <person name="Chan C.X."/>
            <person name="Stephens T.G."/>
            <person name="Weber A.P.M."/>
            <person name="Boo G.H."/>
            <person name="Boo S.M."/>
            <person name="Kim K.M."/>
            <person name="Shin Y."/>
            <person name="Jung M."/>
            <person name="Lee S.J."/>
            <person name="Yim H.S."/>
            <person name="Lee J.H."/>
            <person name="Bhattacharya D."/>
            <person name="Yoon H.S."/>
        </authorList>
    </citation>
    <scope>NUCLEOTIDE SEQUENCE [LARGE SCALE GENOMIC DNA]</scope>
    <source>
        <strain evidence="6 7">SKKU-2015</strain>
        <tissue evidence="6">Whole body</tissue>
    </source>
</reference>
<dbReference type="GO" id="GO:0045337">
    <property type="term" value="P:farnesyl diphosphate biosynthetic process"/>
    <property type="evidence" value="ECO:0007669"/>
    <property type="project" value="TreeGrafter"/>
</dbReference>
<evidence type="ECO:0000256" key="4">
    <source>
        <dbReference type="ARBA" id="ARBA00022842"/>
    </source>
</evidence>
<dbReference type="EMBL" id="NBIV01000001">
    <property type="protein sequence ID" value="PXF50051.1"/>
    <property type="molecule type" value="Genomic_DNA"/>
</dbReference>
<dbReference type="Proteomes" id="UP000247409">
    <property type="component" value="Unassembled WGS sequence"/>
</dbReference>
<comment type="cofactor">
    <cofactor evidence="1">
        <name>Mg(2+)</name>
        <dbReference type="ChEBI" id="CHEBI:18420"/>
    </cofactor>
</comment>
<evidence type="ECO:0000256" key="1">
    <source>
        <dbReference type="ARBA" id="ARBA00001946"/>
    </source>
</evidence>
<proteinExistence type="inferred from homology"/>
<evidence type="ECO:0000313" key="7">
    <source>
        <dbReference type="Proteomes" id="UP000247409"/>
    </source>
</evidence>
<dbReference type="AlphaFoldDB" id="A0A2V3J6J9"/>
<dbReference type="InterPro" id="IPR008949">
    <property type="entry name" value="Isoprenoid_synthase_dom_sf"/>
</dbReference>
<keyword evidence="7" id="KW-1185">Reference proteome</keyword>
<dbReference type="CDD" id="cd00685">
    <property type="entry name" value="Trans_IPPS_HT"/>
    <property type="match status" value="1"/>
</dbReference>
<keyword evidence="2 5" id="KW-0808">Transferase</keyword>
<dbReference type="InterPro" id="IPR033749">
    <property type="entry name" value="Polyprenyl_synt_CS"/>
</dbReference>
<dbReference type="Gene3D" id="1.10.600.10">
    <property type="entry name" value="Farnesyl Diphosphate Synthase"/>
    <property type="match status" value="1"/>
</dbReference>
<accession>A0A2V3J6J9</accession>
<dbReference type="PANTHER" id="PTHR11525:SF0">
    <property type="entry name" value="FARNESYL PYROPHOSPHATE SYNTHASE"/>
    <property type="match status" value="1"/>
</dbReference>
<dbReference type="GO" id="GO:0005737">
    <property type="term" value="C:cytoplasm"/>
    <property type="evidence" value="ECO:0007669"/>
    <property type="project" value="TreeGrafter"/>
</dbReference>
<dbReference type="InterPro" id="IPR039702">
    <property type="entry name" value="FPS1-like"/>
</dbReference>
<protein>
    <submittedName>
        <fullName evidence="6">Farnesyl pyrophosphate synthase</fullName>
    </submittedName>
</protein>
<name>A0A2V3J6J9_9FLOR</name>
<comment type="caution">
    <text evidence="6">The sequence shown here is derived from an EMBL/GenBank/DDBJ whole genome shotgun (WGS) entry which is preliminary data.</text>
</comment>
<keyword evidence="3" id="KW-0479">Metal-binding</keyword>
<comment type="similarity">
    <text evidence="5">Belongs to the FPP/GGPP synthase family.</text>
</comment>